<gene>
    <name evidence="2" type="ORF">FHX37_2763</name>
</gene>
<evidence type="ECO:0000313" key="3">
    <source>
        <dbReference type="Proteomes" id="UP000317422"/>
    </source>
</evidence>
<sequence>MRDSAGKRPTVRASHPVLAVARSVPATDRVLDVLQLFRGDDRVEVTFTVNPGSASGAGVAGMLRDAGVENVIDWEQAVRERDRYRLALAASPKEDLHRLARVPHPGRAGTGHGPPLVLMPHGIGHNRRVPDAGGTPDRASGLDPGQLLHEGRPVPARVALSHREQHERLAAACPEAAERAVVTGDPSHDRMLANLGRRARYRAALGAAEGQVLVVVSSTWNRDSLLGAQRETLRRLLAELPADEYRVALVAHPNVWHQHGRAQLELWLADEIEAGLTLVHPHNGWRAALVAADAVVGDHGSTTYYAAALGRPVLLAAFGNAELDPDSPLRAFGRRTPFLRADRGVPDQVEEVLAAPAPEARGLLIEHPGTAAHRLRDLFYGLLGLRPPQQPARFFAVPEPVATSSDVTAWRVSHATQAGTPAAPPRVRVRRTAAATAAPEAGFLVVDEEDAALERRDMASVWVRSRPASDSRDWVAGTLRSRDCAVAAAATPSGEVVLGDRGGHWLRLAAAEQALPPAVVAAAVAAWSRSGGSPEAWSTGIRVCAGGTETLVRATPPPPLNSGDGGDPEAPPHTGDEALTHPRRSAAGPPRPPGASGGRRTDPGPDAGTRHASRAPRAARRGRRAPAAPAPPERGTRPH</sequence>
<dbReference type="Proteomes" id="UP000317422">
    <property type="component" value="Unassembled WGS sequence"/>
</dbReference>
<protein>
    <recommendedName>
        <fullName evidence="4">CDP-glycerol:poly(Glycerophosphate) glycerophosphotransferase</fullName>
    </recommendedName>
</protein>
<dbReference type="EMBL" id="VFQC01000001">
    <property type="protein sequence ID" value="TQN32780.1"/>
    <property type="molecule type" value="Genomic_DNA"/>
</dbReference>
<evidence type="ECO:0000256" key="1">
    <source>
        <dbReference type="SAM" id="MobiDB-lite"/>
    </source>
</evidence>
<feature type="region of interest" description="Disordered" evidence="1">
    <location>
        <begin position="550"/>
        <end position="639"/>
    </location>
</feature>
<dbReference type="AlphaFoldDB" id="A0A543NLS9"/>
<accession>A0A543NLS9</accession>
<comment type="caution">
    <text evidence="2">The sequence shown here is derived from an EMBL/GenBank/DDBJ whole genome shotgun (WGS) entry which is preliminary data.</text>
</comment>
<dbReference type="SUPFAM" id="SSF53756">
    <property type="entry name" value="UDP-Glycosyltransferase/glycogen phosphorylase"/>
    <property type="match status" value="1"/>
</dbReference>
<keyword evidence="3" id="KW-1185">Reference proteome</keyword>
<dbReference type="Gene3D" id="3.40.50.12580">
    <property type="match status" value="1"/>
</dbReference>
<dbReference type="InterPro" id="IPR043148">
    <property type="entry name" value="TagF_C"/>
</dbReference>
<reference evidence="2 3" key="1">
    <citation type="submission" date="2019-06" db="EMBL/GenBank/DDBJ databases">
        <title>Sequencing the genomes of 1000 actinobacteria strains.</title>
        <authorList>
            <person name="Klenk H.-P."/>
        </authorList>
    </citation>
    <scope>NUCLEOTIDE SEQUENCE [LARGE SCALE GENOMIC DNA]</scope>
    <source>
        <strain evidence="2 3">DSM 45015</strain>
    </source>
</reference>
<organism evidence="2 3">
    <name type="scientific">Haloactinospora alba</name>
    <dbReference type="NCBI Taxonomy" id="405555"/>
    <lineage>
        <taxon>Bacteria</taxon>
        <taxon>Bacillati</taxon>
        <taxon>Actinomycetota</taxon>
        <taxon>Actinomycetes</taxon>
        <taxon>Streptosporangiales</taxon>
        <taxon>Nocardiopsidaceae</taxon>
        <taxon>Haloactinospora</taxon>
    </lineage>
</organism>
<dbReference type="RefSeq" id="WP_394344496.1">
    <property type="nucleotide sequence ID" value="NZ_VFQC01000001.1"/>
</dbReference>
<evidence type="ECO:0008006" key="4">
    <source>
        <dbReference type="Google" id="ProtNLM"/>
    </source>
</evidence>
<evidence type="ECO:0000313" key="2">
    <source>
        <dbReference type="EMBL" id="TQN32780.1"/>
    </source>
</evidence>
<proteinExistence type="predicted"/>
<feature type="compositionally biased region" description="Basic residues" evidence="1">
    <location>
        <begin position="611"/>
        <end position="624"/>
    </location>
</feature>
<name>A0A543NLS9_9ACTN</name>